<feature type="region of interest" description="Disordered" evidence="3">
    <location>
        <begin position="71"/>
        <end position="108"/>
    </location>
</feature>
<dbReference type="PANTHER" id="PTHR15427">
    <property type="entry name" value="EMILIN ELASTIN MICROFIBRIL INTERFACE-LOCATED PROTEIN ELASTIN MICROFIBRIL INTERFACER"/>
    <property type="match status" value="1"/>
</dbReference>
<proteinExistence type="predicted"/>
<feature type="region of interest" description="Disordered" evidence="3">
    <location>
        <begin position="142"/>
        <end position="182"/>
    </location>
</feature>
<keyword evidence="4" id="KW-0812">Transmembrane</keyword>
<feature type="compositionally biased region" description="Basic and acidic residues" evidence="3">
    <location>
        <begin position="74"/>
        <end position="91"/>
    </location>
</feature>
<evidence type="ECO:0000256" key="4">
    <source>
        <dbReference type="SAM" id="Phobius"/>
    </source>
</evidence>
<feature type="transmembrane region" description="Helical" evidence="4">
    <location>
        <begin position="7"/>
        <end position="30"/>
    </location>
</feature>
<protein>
    <submittedName>
        <fullName evidence="5">Collagen triple helix repeat (20 copies)</fullName>
    </submittedName>
</protein>
<dbReference type="Pfam" id="PF01391">
    <property type="entry name" value="Collagen"/>
    <property type="match status" value="1"/>
</dbReference>
<name>A0AAW1JHX4_POPJA</name>
<dbReference type="InterPro" id="IPR050392">
    <property type="entry name" value="Collagen/C1q_domain"/>
</dbReference>
<dbReference type="Proteomes" id="UP001458880">
    <property type="component" value="Unassembled WGS sequence"/>
</dbReference>
<dbReference type="InterPro" id="IPR008160">
    <property type="entry name" value="Collagen"/>
</dbReference>
<evidence type="ECO:0000313" key="6">
    <source>
        <dbReference type="Proteomes" id="UP001458880"/>
    </source>
</evidence>
<keyword evidence="2" id="KW-0964">Secreted</keyword>
<dbReference type="AlphaFoldDB" id="A0AAW1JHX4"/>
<comment type="subcellular location">
    <subcellularLocation>
        <location evidence="1">Secreted</location>
    </subcellularLocation>
</comment>
<dbReference type="GO" id="GO:0005581">
    <property type="term" value="C:collagen trimer"/>
    <property type="evidence" value="ECO:0007669"/>
    <property type="project" value="UniProtKB-KW"/>
</dbReference>
<organism evidence="5 6">
    <name type="scientific">Popillia japonica</name>
    <name type="common">Japanese beetle</name>
    <dbReference type="NCBI Taxonomy" id="7064"/>
    <lineage>
        <taxon>Eukaryota</taxon>
        <taxon>Metazoa</taxon>
        <taxon>Ecdysozoa</taxon>
        <taxon>Arthropoda</taxon>
        <taxon>Hexapoda</taxon>
        <taxon>Insecta</taxon>
        <taxon>Pterygota</taxon>
        <taxon>Neoptera</taxon>
        <taxon>Endopterygota</taxon>
        <taxon>Coleoptera</taxon>
        <taxon>Polyphaga</taxon>
        <taxon>Scarabaeiformia</taxon>
        <taxon>Scarabaeidae</taxon>
        <taxon>Rutelinae</taxon>
        <taxon>Popillia</taxon>
    </lineage>
</organism>
<keyword evidence="6" id="KW-1185">Reference proteome</keyword>
<dbReference type="PANTHER" id="PTHR15427:SF21">
    <property type="entry name" value="COMPLEMENT C1Q AND TUMOR NECROSIS FACTOR-RELATED PROTEIN 9A"/>
    <property type="match status" value="1"/>
</dbReference>
<sequence>MKSKSETFFYTVTITIVTQLLCGVFVYHFVEDNRKVNHSNVMPREKFDEYLLTSLKVGRWRRELDAAMQSSLGLERHKRDEETSESPELKCPDGFPGPKGDIGDAGFPGHRGPYGMAGLRGPEGEPGLMGLPGPLGFGRVGVPGIKGERGNRGEKGESASHCAIDKGQEHNKKGEEPRIIDY</sequence>
<dbReference type="EMBL" id="JASPKY010000370">
    <property type="protein sequence ID" value="KAK9703415.1"/>
    <property type="molecule type" value="Genomic_DNA"/>
</dbReference>
<accession>A0AAW1JHX4</accession>
<evidence type="ECO:0000313" key="5">
    <source>
        <dbReference type="EMBL" id="KAK9703415.1"/>
    </source>
</evidence>
<feature type="compositionally biased region" description="Basic and acidic residues" evidence="3">
    <location>
        <begin position="146"/>
        <end position="182"/>
    </location>
</feature>
<keyword evidence="4" id="KW-1133">Transmembrane helix</keyword>
<evidence type="ECO:0000256" key="3">
    <source>
        <dbReference type="SAM" id="MobiDB-lite"/>
    </source>
</evidence>
<dbReference type="GO" id="GO:0005576">
    <property type="term" value="C:extracellular region"/>
    <property type="evidence" value="ECO:0007669"/>
    <property type="project" value="UniProtKB-SubCell"/>
</dbReference>
<keyword evidence="4" id="KW-0472">Membrane</keyword>
<evidence type="ECO:0000256" key="2">
    <source>
        <dbReference type="ARBA" id="ARBA00022525"/>
    </source>
</evidence>
<keyword evidence="5" id="KW-0176">Collagen</keyword>
<reference evidence="5 6" key="1">
    <citation type="journal article" date="2024" name="BMC Genomics">
        <title>De novo assembly and annotation of Popillia japonica's genome with initial clues to its potential as an invasive pest.</title>
        <authorList>
            <person name="Cucini C."/>
            <person name="Boschi S."/>
            <person name="Funari R."/>
            <person name="Cardaioli E."/>
            <person name="Iannotti N."/>
            <person name="Marturano G."/>
            <person name="Paoli F."/>
            <person name="Bruttini M."/>
            <person name="Carapelli A."/>
            <person name="Frati F."/>
            <person name="Nardi F."/>
        </authorList>
    </citation>
    <scope>NUCLEOTIDE SEQUENCE [LARGE SCALE GENOMIC DNA]</scope>
    <source>
        <strain evidence="5">DMR45628</strain>
    </source>
</reference>
<gene>
    <name evidence="5" type="ORF">QE152_g29356</name>
</gene>
<comment type="caution">
    <text evidence="5">The sequence shown here is derived from an EMBL/GenBank/DDBJ whole genome shotgun (WGS) entry which is preliminary data.</text>
</comment>
<evidence type="ECO:0000256" key="1">
    <source>
        <dbReference type="ARBA" id="ARBA00004613"/>
    </source>
</evidence>